<evidence type="ECO:0000313" key="2">
    <source>
        <dbReference type="EMBL" id="CAH9134368.1"/>
    </source>
</evidence>
<keyword evidence="1" id="KW-1133">Transmembrane helix</keyword>
<reference evidence="2" key="1">
    <citation type="submission" date="2022-07" db="EMBL/GenBank/DDBJ databases">
        <authorList>
            <person name="Macas J."/>
            <person name="Novak P."/>
            <person name="Neumann P."/>
        </authorList>
    </citation>
    <scope>NUCLEOTIDE SEQUENCE</scope>
</reference>
<gene>
    <name evidence="2" type="ORF">CEPIT_LOCUS33665</name>
</gene>
<dbReference type="Proteomes" id="UP001152523">
    <property type="component" value="Unassembled WGS sequence"/>
</dbReference>
<evidence type="ECO:0000313" key="3">
    <source>
        <dbReference type="Proteomes" id="UP001152523"/>
    </source>
</evidence>
<name>A0AAV0FG80_9ASTE</name>
<keyword evidence="3" id="KW-1185">Reference proteome</keyword>
<protein>
    <submittedName>
        <fullName evidence="2">Uncharacterized protein</fullName>
    </submittedName>
</protein>
<keyword evidence="1" id="KW-0472">Membrane</keyword>
<comment type="caution">
    <text evidence="2">The sequence shown here is derived from an EMBL/GenBank/DDBJ whole genome shotgun (WGS) entry which is preliminary data.</text>
</comment>
<dbReference type="EMBL" id="CAMAPF010000981">
    <property type="protein sequence ID" value="CAH9134368.1"/>
    <property type="molecule type" value="Genomic_DNA"/>
</dbReference>
<evidence type="ECO:0000256" key="1">
    <source>
        <dbReference type="SAM" id="Phobius"/>
    </source>
</evidence>
<proteinExistence type="predicted"/>
<accession>A0AAV0FG80</accession>
<organism evidence="2 3">
    <name type="scientific">Cuscuta epithymum</name>
    <dbReference type="NCBI Taxonomy" id="186058"/>
    <lineage>
        <taxon>Eukaryota</taxon>
        <taxon>Viridiplantae</taxon>
        <taxon>Streptophyta</taxon>
        <taxon>Embryophyta</taxon>
        <taxon>Tracheophyta</taxon>
        <taxon>Spermatophyta</taxon>
        <taxon>Magnoliopsida</taxon>
        <taxon>eudicotyledons</taxon>
        <taxon>Gunneridae</taxon>
        <taxon>Pentapetalae</taxon>
        <taxon>asterids</taxon>
        <taxon>lamiids</taxon>
        <taxon>Solanales</taxon>
        <taxon>Convolvulaceae</taxon>
        <taxon>Cuscuteae</taxon>
        <taxon>Cuscuta</taxon>
        <taxon>Cuscuta subgen. Cuscuta</taxon>
    </lineage>
</organism>
<dbReference type="AlphaFoldDB" id="A0AAV0FG80"/>
<keyword evidence="1" id="KW-0812">Transmembrane</keyword>
<feature type="transmembrane region" description="Helical" evidence="1">
    <location>
        <begin position="21"/>
        <end position="41"/>
    </location>
</feature>
<sequence length="116" mass="12975">MASKCHFWTSSFFPFSPFSPFFLSSNSNVFSIFFFLLTQTFSPCFYPSPASLLPIPLKFSSPFFFPLPRHLLQIFCFFFLHVRNSGEEGGYGGGSLELLNPDATSLETVFVGGGEN</sequence>